<dbReference type="AlphaFoldDB" id="A0A2M9G207"/>
<sequence length="168" mass="17433">MTPFQSDPMMFAVLALLLGWAAWSDLARLTIPNVIPAAITALWPLHLAVLGWTSNWPGSLAAALAILALGLIAFARGWCGGGDVKLLAGTALWFEPVLLAALLFKIAIMGMVMALLRLRGAHLGAAAVLQRLGAVRLGSVAMEGALPYGVAIAGGALWTLALGPDLFP</sequence>
<organism evidence="3 4">
    <name type="scientific">Minwuia thermotolerans</name>
    <dbReference type="NCBI Taxonomy" id="2056226"/>
    <lineage>
        <taxon>Bacteria</taxon>
        <taxon>Pseudomonadati</taxon>
        <taxon>Pseudomonadota</taxon>
        <taxon>Alphaproteobacteria</taxon>
        <taxon>Minwuiales</taxon>
        <taxon>Minwuiaceae</taxon>
        <taxon>Minwuia</taxon>
    </lineage>
</organism>
<name>A0A2M9G207_9PROT</name>
<keyword evidence="1" id="KW-1133">Transmembrane helix</keyword>
<dbReference type="Gene3D" id="1.20.120.1220">
    <property type="match status" value="1"/>
</dbReference>
<feature type="transmembrane region" description="Helical" evidence="1">
    <location>
        <begin position="34"/>
        <end position="53"/>
    </location>
</feature>
<feature type="domain" description="Prepilin type IV endopeptidase peptidase" evidence="2">
    <location>
        <begin position="13"/>
        <end position="115"/>
    </location>
</feature>
<dbReference type="Proteomes" id="UP000229498">
    <property type="component" value="Unassembled WGS sequence"/>
</dbReference>
<dbReference type="InterPro" id="IPR000045">
    <property type="entry name" value="Prepilin_IV_endopep_pep"/>
</dbReference>
<feature type="transmembrane region" description="Helical" evidence="1">
    <location>
        <begin position="98"/>
        <end position="116"/>
    </location>
</feature>
<dbReference type="EMBL" id="PHIG01000032">
    <property type="protein sequence ID" value="PJK29716.1"/>
    <property type="molecule type" value="Genomic_DNA"/>
</dbReference>
<comment type="caution">
    <text evidence="3">The sequence shown here is derived from an EMBL/GenBank/DDBJ whole genome shotgun (WGS) entry which is preliminary data.</text>
</comment>
<evidence type="ECO:0000313" key="4">
    <source>
        <dbReference type="Proteomes" id="UP000229498"/>
    </source>
</evidence>
<dbReference type="RefSeq" id="WP_109793741.1">
    <property type="nucleotide sequence ID" value="NZ_PHIG01000032.1"/>
</dbReference>
<evidence type="ECO:0000313" key="3">
    <source>
        <dbReference type="EMBL" id="PJK29716.1"/>
    </source>
</evidence>
<keyword evidence="4" id="KW-1185">Reference proteome</keyword>
<dbReference type="GO" id="GO:0016020">
    <property type="term" value="C:membrane"/>
    <property type="evidence" value="ECO:0007669"/>
    <property type="project" value="InterPro"/>
</dbReference>
<gene>
    <name evidence="3" type="ORF">CVT23_11795</name>
</gene>
<dbReference type="OrthoDB" id="5329005at2"/>
<keyword evidence="1" id="KW-0472">Membrane</keyword>
<protein>
    <recommendedName>
        <fullName evidence="2">Prepilin type IV endopeptidase peptidase domain-containing protein</fullName>
    </recommendedName>
</protein>
<evidence type="ECO:0000259" key="2">
    <source>
        <dbReference type="Pfam" id="PF01478"/>
    </source>
</evidence>
<proteinExistence type="predicted"/>
<dbReference type="Pfam" id="PF01478">
    <property type="entry name" value="Peptidase_A24"/>
    <property type="match status" value="1"/>
</dbReference>
<keyword evidence="1" id="KW-0812">Transmembrane</keyword>
<evidence type="ECO:0000256" key="1">
    <source>
        <dbReference type="SAM" id="Phobius"/>
    </source>
</evidence>
<feature type="transmembrane region" description="Helical" evidence="1">
    <location>
        <begin position="60"/>
        <end position="78"/>
    </location>
</feature>
<feature type="transmembrane region" description="Helical" evidence="1">
    <location>
        <begin position="137"/>
        <end position="161"/>
    </location>
</feature>
<reference evidence="3 4" key="1">
    <citation type="submission" date="2017-11" db="EMBL/GenBank/DDBJ databases">
        <title>Draft genome sequence of Rhizobiales bacterium SY3-13.</title>
        <authorList>
            <person name="Sun C."/>
        </authorList>
    </citation>
    <scope>NUCLEOTIDE SEQUENCE [LARGE SCALE GENOMIC DNA]</scope>
    <source>
        <strain evidence="3 4">SY3-13</strain>
    </source>
</reference>
<accession>A0A2M9G207</accession>
<dbReference type="GO" id="GO:0004190">
    <property type="term" value="F:aspartic-type endopeptidase activity"/>
    <property type="evidence" value="ECO:0007669"/>
    <property type="project" value="InterPro"/>
</dbReference>